<dbReference type="InterPro" id="IPR025667">
    <property type="entry name" value="SprB_repeat"/>
</dbReference>
<dbReference type="Proteomes" id="UP000183209">
    <property type="component" value="Unassembled WGS sequence"/>
</dbReference>
<dbReference type="Pfam" id="PF13573">
    <property type="entry name" value="SprB"/>
    <property type="match status" value="1"/>
</dbReference>
<dbReference type="PROSITE" id="PS50093">
    <property type="entry name" value="PKD"/>
    <property type="match status" value="1"/>
</dbReference>
<dbReference type="AlphaFoldDB" id="A0A1I6VUW3"/>
<gene>
    <name evidence="2" type="ORF">SAMN04487906_3379</name>
</gene>
<feature type="non-terminal residue" evidence="2">
    <location>
        <position position="708"/>
    </location>
</feature>
<dbReference type="CDD" id="cd00146">
    <property type="entry name" value="PKD"/>
    <property type="match status" value="1"/>
</dbReference>
<dbReference type="InterPro" id="IPR057078">
    <property type="entry name" value="HYR-4C"/>
</dbReference>
<dbReference type="Pfam" id="PF18911">
    <property type="entry name" value="PKD_4"/>
    <property type="match status" value="1"/>
</dbReference>
<dbReference type="EMBL" id="FPAG01000014">
    <property type="protein sequence ID" value="SFT17381.1"/>
    <property type="molecule type" value="Genomic_DNA"/>
</dbReference>
<dbReference type="InterPro" id="IPR013783">
    <property type="entry name" value="Ig-like_fold"/>
</dbReference>
<protein>
    <submittedName>
        <fullName evidence="2">SprB repeat-containing protein</fullName>
    </submittedName>
</protein>
<dbReference type="InterPro" id="IPR000601">
    <property type="entry name" value="PKD_dom"/>
</dbReference>
<dbReference type="Gene3D" id="2.60.40.10">
    <property type="entry name" value="Immunoglobulins"/>
    <property type="match status" value="2"/>
</dbReference>
<dbReference type="InterPro" id="IPR035986">
    <property type="entry name" value="PKD_dom_sf"/>
</dbReference>
<dbReference type="SUPFAM" id="SSF49299">
    <property type="entry name" value="PKD domain"/>
    <property type="match status" value="1"/>
</dbReference>
<sequence length="708" mass="75477">MRKILLSLYTKCDYFIKLLSLICLFWMSIGTGYGQCDSQDFTVGNFYLGDADGNPINTSCEPGTTQTAYIYSSFTRNTATDRFTLSIAFNIILNDDPSTTTSYSSCHYEQVAIPTYVDIQLTPITYTCGDKIQATDVFVSWEANDKDPCDSNNGFGKCYSNPPGFEVDGPLIPNFNFENPCNSYNINFTDLTRGGENDVAYLYSWDFGDGNTSTQASPSHTYAGAGDYNVTLTVTDADGRVESQTFTVTVYEIVSATIDKTDILCSGDTDGSLIVNASGGDGNYTYEWSGPNGFTSTSQNISGLGEGNYTVTVTDGRGCAAERSSSIIVLDTEAPTITAPSGYSIEGCSATDVINGTTSLAYSEVEIFINETQFTAEGGSFIESNVASISYQDSSTGTCPIVVTRTYTITDQCGEIATDTQVVTINIPNFTITDIDGATTVNCITDATETFTLPTVTDACGNTLSPSAATIIDDPDSLTCEGTRTFTYTYQDCNGNTDTWNFVYTIDLPDFTTPANGSSTVECLADAQVQPTTPTIQDACGNIISAILVTTPSAIGCEGEMVWVFNYQDCAGNSHDWTYTYTIDIPALTAITPTSATVECYDDIVLPAPPTINDACGTPITPSGPVESAVPECEGDVTYTWTYTDCAGSSQEYVHTVTIAITTAPVVPANDSATVDCLADAVQPNAPVVNDVCGTPITPVITQNTDPV</sequence>
<organism evidence="2 3">
    <name type="scientific">Zhouia amylolytica</name>
    <dbReference type="NCBI Taxonomy" id="376730"/>
    <lineage>
        <taxon>Bacteria</taxon>
        <taxon>Pseudomonadati</taxon>
        <taxon>Bacteroidota</taxon>
        <taxon>Flavobacteriia</taxon>
        <taxon>Flavobacteriales</taxon>
        <taxon>Flavobacteriaceae</taxon>
        <taxon>Zhouia</taxon>
    </lineage>
</organism>
<feature type="domain" description="PKD" evidence="1">
    <location>
        <begin position="185"/>
        <end position="257"/>
    </location>
</feature>
<evidence type="ECO:0000313" key="2">
    <source>
        <dbReference type="EMBL" id="SFT17381.1"/>
    </source>
</evidence>
<reference evidence="2 3" key="1">
    <citation type="submission" date="2016-10" db="EMBL/GenBank/DDBJ databases">
        <authorList>
            <person name="de Groot N.N."/>
        </authorList>
    </citation>
    <scope>NUCLEOTIDE SEQUENCE [LARGE SCALE GENOMIC DNA]</scope>
    <source>
        <strain evidence="2 3">CGMCC 1.6114</strain>
    </source>
</reference>
<evidence type="ECO:0000313" key="3">
    <source>
        <dbReference type="Proteomes" id="UP000183209"/>
    </source>
</evidence>
<dbReference type="InterPro" id="IPR022409">
    <property type="entry name" value="PKD/Chitinase_dom"/>
</dbReference>
<dbReference type="Pfam" id="PF23237">
    <property type="entry name" value="HYR_4C"/>
    <property type="match status" value="4"/>
</dbReference>
<proteinExistence type="predicted"/>
<accession>A0A1I6VUW3</accession>
<name>A0A1I6VUW3_9FLAO</name>
<evidence type="ECO:0000259" key="1">
    <source>
        <dbReference type="PROSITE" id="PS50093"/>
    </source>
</evidence>
<dbReference type="SMART" id="SM00089">
    <property type="entry name" value="PKD"/>
    <property type="match status" value="2"/>
</dbReference>